<evidence type="ECO:0000313" key="3">
    <source>
        <dbReference type="Proteomes" id="UP000823775"/>
    </source>
</evidence>
<evidence type="ECO:0000256" key="1">
    <source>
        <dbReference type="SAM" id="MobiDB-lite"/>
    </source>
</evidence>
<name>A0ABS8SS28_DATST</name>
<dbReference type="EMBL" id="JACEIK010000741">
    <property type="protein sequence ID" value="MCD7461625.1"/>
    <property type="molecule type" value="Genomic_DNA"/>
</dbReference>
<gene>
    <name evidence="2" type="ORF">HAX54_046697</name>
</gene>
<proteinExistence type="predicted"/>
<keyword evidence="3" id="KW-1185">Reference proteome</keyword>
<protein>
    <submittedName>
        <fullName evidence="2">Uncharacterized protein</fullName>
    </submittedName>
</protein>
<comment type="caution">
    <text evidence="2">The sequence shown here is derived from an EMBL/GenBank/DDBJ whole genome shotgun (WGS) entry which is preliminary data.</text>
</comment>
<organism evidence="2 3">
    <name type="scientific">Datura stramonium</name>
    <name type="common">Jimsonweed</name>
    <name type="synonym">Common thornapple</name>
    <dbReference type="NCBI Taxonomy" id="4076"/>
    <lineage>
        <taxon>Eukaryota</taxon>
        <taxon>Viridiplantae</taxon>
        <taxon>Streptophyta</taxon>
        <taxon>Embryophyta</taxon>
        <taxon>Tracheophyta</taxon>
        <taxon>Spermatophyta</taxon>
        <taxon>Magnoliopsida</taxon>
        <taxon>eudicotyledons</taxon>
        <taxon>Gunneridae</taxon>
        <taxon>Pentapetalae</taxon>
        <taxon>asterids</taxon>
        <taxon>lamiids</taxon>
        <taxon>Solanales</taxon>
        <taxon>Solanaceae</taxon>
        <taxon>Solanoideae</taxon>
        <taxon>Datureae</taxon>
        <taxon>Datura</taxon>
    </lineage>
</organism>
<accession>A0ABS8SS28</accession>
<feature type="region of interest" description="Disordered" evidence="1">
    <location>
        <begin position="29"/>
        <end position="58"/>
    </location>
</feature>
<sequence>MVELGRDGDLNFFKPRVGLVFHFPPSPLCSIGAHGKGRKERKTNSKDDSDGPSGDGAGLAAMQELLARLPRLSQGGASSNATFMDPEAYREQLPNLP</sequence>
<evidence type="ECO:0000313" key="2">
    <source>
        <dbReference type="EMBL" id="MCD7461625.1"/>
    </source>
</evidence>
<reference evidence="2 3" key="1">
    <citation type="journal article" date="2021" name="BMC Genomics">
        <title>Datura genome reveals duplications of psychoactive alkaloid biosynthetic genes and high mutation rate following tissue culture.</title>
        <authorList>
            <person name="Rajewski A."/>
            <person name="Carter-House D."/>
            <person name="Stajich J."/>
            <person name="Litt A."/>
        </authorList>
    </citation>
    <scope>NUCLEOTIDE SEQUENCE [LARGE SCALE GENOMIC DNA]</scope>
    <source>
        <strain evidence="2">AR-01</strain>
    </source>
</reference>
<dbReference type="Proteomes" id="UP000823775">
    <property type="component" value="Unassembled WGS sequence"/>
</dbReference>
<feature type="region of interest" description="Disordered" evidence="1">
    <location>
        <begin position="70"/>
        <end position="97"/>
    </location>
</feature>